<feature type="region of interest" description="Disordered" evidence="1">
    <location>
        <begin position="348"/>
        <end position="384"/>
    </location>
</feature>
<comment type="caution">
    <text evidence="2">The sequence shown here is derived from an EMBL/GenBank/DDBJ whole genome shotgun (WGS) entry which is preliminary data.</text>
</comment>
<proteinExistence type="predicted"/>
<dbReference type="AlphaFoldDB" id="A0AAW2JAA3"/>
<organism evidence="2">
    <name type="scientific">Sesamum angustifolium</name>
    <dbReference type="NCBI Taxonomy" id="2727405"/>
    <lineage>
        <taxon>Eukaryota</taxon>
        <taxon>Viridiplantae</taxon>
        <taxon>Streptophyta</taxon>
        <taxon>Embryophyta</taxon>
        <taxon>Tracheophyta</taxon>
        <taxon>Spermatophyta</taxon>
        <taxon>Magnoliopsida</taxon>
        <taxon>eudicotyledons</taxon>
        <taxon>Gunneridae</taxon>
        <taxon>Pentapetalae</taxon>
        <taxon>asterids</taxon>
        <taxon>lamiids</taxon>
        <taxon>Lamiales</taxon>
        <taxon>Pedaliaceae</taxon>
        <taxon>Sesamum</taxon>
    </lineage>
</organism>
<reference evidence="2" key="2">
    <citation type="journal article" date="2024" name="Plant">
        <title>Genomic evolution and insights into agronomic trait innovations of Sesamum species.</title>
        <authorList>
            <person name="Miao H."/>
            <person name="Wang L."/>
            <person name="Qu L."/>
            <person name="Liu H."/>
            <person name="Sun Y."/>
            <person name="Le M."/>
            <person name="Wang Q."/>
            <person name="Wei S."/>
            <person name="Zheng Y."/>
            <person name="Lin W."/>
            <person name="Duan Y."/>
            <person name="Cao H."/>
            <person name="Xiong S."/>
            <person name="Wang X."/>
            <person name="Wei L."/>
            <person name="Li C."/>
            <person name="Ma Q."/>
            <person name="Ju M."/>
            <person name="Zhao R."/>
            <person name="Li G."/>
            <person name="Mu C."/>
            <person name="Tian Q."/>
            <person name="Mei H."/>
            <person name="Zhang T."/>
            <person name="Gao T."/>
            <person name="Zhang H."/>
        </authorList>
    </citation>
    <scope>NUCLEOTIDE SEQUENCE</scope>
    <source>
        <strain evidence="2">G01</strain>
    </source>
</reference>
<gene>
    <name evidence="2" type="ORF">Sangu_3261900</name>
</gene>
<accession>A0AAW2JAA3</accession>
<name>A0AAW2JAA3_9LAMI</name>
<evidence type="ECO:0000256" key="1">
    <source>
        <dbReference type="SAM" id="MobiDB-lite"/>
    </source>
</evidence>
<evidence type="ECO:0000313" key="2">
    <source>
        <dbReference type="EMBL" id="KAL0291689.1"/>
    </source>
</evidence>
<feature type="compositionally biased region" description="Basic and acidic residues" evidence="1">
    <location>
        <begin position="193"/>
        <end position="206"/>
    </location>
</feature>
<sequence length="400" mass="42131">RTGDWSSSGRSNAAWNVAGAVSGVWGGTSERFGYGTRPNQRRVKAVNSKAVPVSGIADAELCVGSWSGQCKFVTVGLDDFDVILGIDFFVNANVIILPRMCGIFISGGDKPSFVKGEYDGGTEAGKKSGVAEARSSNASSSKEGAQSPRLAGFSCIGTMQEEMHKRWTKAQQICGAEPETFTCEEMLKRERECEVGHSDDGRDGKRASVRSTSGEKESTSAASTRTSTSVGGVVCKTLESSVRQACALDSAASDDGRRHGHMRESADGLLACVGVMARGWCTAHGTLLGWSRKRSGVVRTGCAARGRAGLASVVSVGRRARAWASRRPCAETFGRLCARARAGADGSRQAGRRLAQDAPDVRENSAGRQAVRGRARQRAHTVGRQTTVGSGQGLVVGCEC</sequence>
<dbReference type="EMBL" id="JACGWK010001269">
    <property type="protein sequence ID" value="KAL0291689.1"/>
    <property type="molecule type" value="Genomic_DNA"/>
</dbReference>
<feature type="non-terminal residue" evidence="2">
    <location>
        <position position="1"/>
    </location>
</feature>
<feature type="region of interest" description="Disordered" evidence="1">
    <location>
        <begin position="124"/>
        <end position="148"/>
    </location>
</feature>
<reference evidence="2" key="1">
    <citation type="submission" date="2020-06" db="EMBL/GenBank/DDBJ databases">
        <authorList>
            <person name="Li T."/>
            <person name="Hu X."/>
            <person name="Zhang T."/>
            <person name="Song X."/>
            <person name="Zhang H."/>
            <person name="Dai N."/>
            <person name="Sheng W."/>
            <person name="Hou X."/>
            <person name="Wei L."/>
        </authorList>
    </citation>
    <scope>NUCLEOTIDE SEQUENCE</scope>
    <source>
        <strain evidence="2">G01</strain>
        <tissue evidence="2">Leaf</tissue>
    </source>
</reference>
<feature type="region of interest" description="Disordered" evidence="1">
    <location>
        <begin position="193"/>
        <end position="226"/>
    </location>
</feature>
<feature type="compositionally biased region" description="Basic residues" evidence="1">
    <location>
        <begin position="371"/>
        <end position="381"/>
    </location>
</feature>
<feature type="compositionally biased region" description="Polar residues" evidence="1">
    <location>
        <begin position="134"/>
        <end position="144"/>
    </location>
</feature>
<protein>
    <submittedName>
        <fullName evidence="2">Uncharacterized protein</fullName>
    </submittedName>
</protein>